<sequence>MSVQHSPKAPRAPRSARLAPAAPVNGTEYTPEELERMTPDERLWLAEHPSRLVPRNPEDQIDLDDSIDAPEAYSDADLDNTSDAHMSASSENFPLDAMFPPPDSTLAKLKLREYNLATPSTIRGGPS</sequence>
<evidence type="ECO:0000313" key="2">
    <source>
        <dbReference type="Proteomes" id="UP001060170"/>
    </source>
</evidence>
<evidence type="ECO:0000313" key="1">
    <source>
        <dbReference type="EMBL" id="KAI7953983.1"/>
    </source>
</evidence>
<dbReference type="EMBL" id="CM045870">
    <property type="protein sequence ID" value="KAI7953983.1"/>
    <property type="molecule type" value="Genomic_DNA"/>
</dbReference>
<accession>A0ACC0EJI2</accession>
<dbReference type="Proteomes" id="UP001060170">
    <property type="component" value="Chromosome 6"/>
</dbReference>
<proteinExistence type="predicted"/>
<protein>
    <submittedName>
        <fullName evidence="1">Uncharacterized protein</fullName>
    </submittedName>
</protein>
<reference evidence="1 2" key="3">
    <citation type="journal article" date="2022" name="Microbiol. Spectr.">
        <title>Folding features and dynamics of 3D genome architecture in plant fungal pathogens.</title>
        <authorList>
            <person name="Xia C."/>
        </authorList>
    </citation>
    <scope>NUCLEOTIDE SEQUENCE [LARGE SCALE GENOMIC DNA]</scope>
    <source>
        <strain evidence="1 2">93-210</strain>
    </source>
</reference>
<reference evidence="2" key="1">
    <citation type="journal article" date="2018" name="BMC Genomics">
        <title>Genomic insights into host adaptation between the wheat stripe rust pathogen (Puccinia striiformis f. sp. tritici) and the barley stripe rust pathogen (Puccinia striiformis f. sp. hordei).</title>
        <authorList>
            <person name="Xia C."/>
            <person name="Wang M."/>
            <person name="Yin C."/>
            <person name="Cornejo O.E."/>
            <person name="Hulbert S.H."/>
            <person name="Chen X."/>
        </authorList>
    </citation>
    <scope>NUCLEOTIDE SEQUENCE [LARGE SCALE GENOMIC DNA]</scope>
    <source>
        <strain evidence="2">93-210</strain>
    </source>
</reference>
<organism evidence="1 2">
    <name type="scientific">Puccinia striiformis f. sp. tritici</name>
    <dbReference type="NCBI Taxonomy" id="168172"/>
    <lineage>
        <taxon>Eukaryota</taxon>
        <taxon>Fungi</taxon>
        <taxon>Dikarya</taxon>
        <taxon>Basidiomycota</taxon>
        <taxon>Pucciniomycotina</taxon>
        <taxon>Pucciniomycetes</taxon>
        <taxon>Pucciniales</taxon>
        <taxon>Pucciniaceae</taxon>
        <taxon>Puccinia</taxon>
    </lineage>
</organism>
<comment type="caution">
    <text evidence="1">The sequence shown here is derived from an EMBL/GenBank/DDBJ whole genome shotgun (WGS) entry which is preliminary data.</text>
</comment>
<keyword evidence="2" id="KW-1185">Reference proteome</keyword>
<gene>
    <name evidence="1" type="ORF">MJO28_006530</name>
</gene>
<reference evidence="2" key="2">
    <citation type="journal article" date="2018" name="Mol. Plant Microbe Interact.">
        <title>Genome sequence resources for the wheat stripe rust pathogen (Puccinia striiformis f. sp. tritici) and the barley stripe rust pathogen (Puccinia striiformis f. sp. hordei).</title>
        <authorList>
            <person name="Xia C."/>
            <person name="Wang M."/>
            <person name="Yin C."/>
            <person name="Cornejo O.E."/>
            <person name="Hulbert S.H."/>
            <person name="Chen X."/>
        </authorList>
    </citation>
    <scope>NUCLEOTIDE SEQUENCE [LARGE SCALE GENOMIC DNA]</scope>
    <source>
        <strain evidence="2">93-210</strain>
    </source>
</reference>
<name>A0ACC0EJI2_9BASI</name>